<dbReference type="EMBL" id="PJNI01000011">
    <property type="protein sequence ID" value="PKR80318.1"/>
    <property type="molecule type" value="Genomic_DNA"/>
</dbReference>
<evidence type="ECO:0000313" key="2">
    <source>
        <dbReference type="Proteomes" id="UP000236654"/>
    </source>
</evidence>
<dbReference type="Proteomes" id="UP000236654">
    <property type="component" value="Unassembled WGS sequence"/>
</dbReference>
<dbReference type="RefSeq" id="WP_101335030.1">
    <property type="nucleotide sequence ID" value="NZ_PJNI01000011.1"/>
</dbReference>
<proteinExistence type="predicted"/>
<gene>
    <name evidence="1" type="ORF">CW751_10730</name>
</gene>
<evidence type="ECO:0000313" key="1">
    <source>
        <dbReference type="EMBL" id="PKR80318.1"/>
    </source>
</evidence>
<dbReference type="AlphaFoldDB" id="A0A2I0R166"/>
<dbReference type="Gene3D" id="3.10.450.50">
    <property type="match status" value="1"/>
</dbReference>
<dbReference type="Pfam" id="PF16022">
    <property type="entry name" value="DUF4783"/>
    <property type="match status" value="1"/>
</dbReference>
<organism evidence="1 2">
    <name type="scientific">Brumimicrobium salinarum</name>
    <dbReference type="NCBI Taxonomy" id="2058658"/>
    <lineage>
        <taxon>Bacteria</taxon>
        <taxon>Pseudomonadati</taxon>
        <taxon>Bacteroidota</taxon>
        <taxon>Flavobacteriia</taxon>
        <taxon>Flavobacteriales</taxon>
        <taxon>Crocinitomicaceae</taxon>
        <taxon>Brumimicrobium</taxon>
    </lineage>
</organism>
<comment type="caution">
    <text evidence="1">The sequence shown here is derived from an EMBL/GenBank/DDBJ whole genome shotgun (WGS) entry which is preliminary data.</text>
</comment>
<dbReference type="InterPro" id="IPR031977">
    <property type="entry name" value="DUF4783"/>
</dbReference>
<evidence type="ECO:0008006" key="3">
    <source>
        <dbReference type="Google" id="ProtNLM"/>
    </source>
</evidence>
<reference evidence="1 2" key="1">
    <citation type="submission" date="2017-12" db="EMBL/GenBank/DDBJ databases">
        <title>The draft genome sequence of Brumimicrobium saltpan LHR20.</title>
        <authorList>
            <person name="Do Z.-J."/>
            <person name="Luo H.-R."/>
        </authorList>
    </citation>
    <scope>NUCLEOTIDE SEQUENCE [LARGE SCALE GENOMIC DNA]</scope>
    <source>
        <strain evidence="1 2">LHR20</strain>
    </source>
</reference>
<protein>
    <recommendedName>
        <fullName evidence="3">DUF4783 domain-containing protein</fullName>
    </recommendedName>
</protein>
<name>A0A2I0R166_9FLAO</name>
<dbReference type="OrthoDB" id="1524766at2"/>
<sequence length="129" mass="14493">MNYIVASFFGIYFMLMSILAIPYNDVQKAFEQGNASKIVSYGTAKLLISINGKEGVYSKSQGTQVLSGFFKKHPPNSFTFNFKGKEEGASSFAVGEYQSKEKFRVSLKFKNVKKQHQIESITISSSYEK</sequence>
<keyword evidence="2" id="KW-1185">Reference proteome</keyword>
<accession>A0A2I0R166</accession>